<evidence type="ECO:0000313" key="1">
    <source>
        <dbReference type="EMBL" id="GFS66388.1"/>
    </source>
</evidence>
<dbReference type="Proteomes" id="UP000887013">
    <property type="component" value="Unassembled WGS sequence"/>
</dbReference>
<proteinExistence type="predicted"/>
<gene>
    <name evidence="1" type="ORF">NPIL_444401</name>
</gene>
<comment type="caution">
    <text evidence="1">The sequence shown here is derived from an EMBL/GenBank/DDBJ whole genome shotgun (WGS) entry which is preliminary data.</text>
</comment>
<sequence>MNTFSPHLQSNATCISLKYKYCKHYTAQRNAHKRRTFVAFHCARTSALLKHRKQLAIAAAGQTRSTGSKQRKYRVAITIAAAVPWPAKASRR</sequence>
<dbReference type="AlphaFoldDB" id="A0A8X6MMC8"/>
<organism evidence="1 2">
    <name type="scientific">Nephila pilipes</name>
    <name type="common">Giant wood spider</name>
    <name type="synonym">Nephila maculata</name>
    <dbReference type="NCBI Taxonomy" id="299642"/>
    <lineage>
        <taxon>Eukaryota</taxon>
        <taxon>Metazoa</taxon>
        <taxon>Ecdysozoa</taxon>
        <taxon>Arthropoda</taxon>
        <taxon>Chelicerata</taxon>
        <taxon>Arachnida</taxon>
        <taxon>Araneae</taxon>
        <taxon>Araneomorphae</taxon>
        <taxon>Entelegynae</taxon>
        <taxon>Araneoidea</taxon>
        <taxon>Nephilidae</taxon>
        <taxon>Nephila</taxon>
    </lineage>
</organism>
<dbReference type="EMBL" id="BMAW01048516">
    <property type="protein sequence ID" value="GFS66388.1"/>
    <property type="molecule type" value="Genomic_DNA"/>
</dbReference>
<reference evidence="1" key="1">
    <citation type="submission" date="2020-08" db="EMBL/GenBank/DDBJ databases">
        <title>Multicomponent nature underlies the extraordinary mechanical properties of spider dragline silk.</title>
        <authorList>
            <person name="Kono N."/>
            <person name="Nakamura H."/>
            <person name="Mori M."/>
            <person name="Yoshida Y."/>
            <person name="Ohtoshi R."/>
            <person name="Malay A.D."/>
            <person name="Moran D.A.P."/>
            <person name="Tomita M."/>
            <person name="Numata K."/>
            <person name="Arakawa K."/>
        </authorList>
    </citation>
    <scope>NUCLEOTIDE SEQUENCE</scope>
</reference>
<name>A0A8X6MMC8_NEPPI</name>
<evidence type="ECO:0000313" key="2">
    <source>
        <dbReference type="Proteomes" id="UP000887013"/>
    </source>
</evidence>
<protein>
    <submittedName>
        <fullName evidence="1">Uncharacterized protein</fullName>
    </submittedName>
</protein>
<accession>A0A8X6MMC8</accession>
<keyword evidence="2" id="KW-1185">Reference proteome</keyword>